<dbReference type="PANTHER" id="PTHR30157">
    <property type="entry name" value="FERRIC REDUCTASE, NADPH-DEPENDENT"/>
    <property type="match status" value="1"/>
</dbReference>
<comment type="caution">
    <text evidence="3">The sequence shown here is derived from an EMBL/GenBank/DDBJ whole genome shotgun (WGS) entry which is preliminary data.</text>
</comment>
<dbReference type="SUPFAM" id="SSF63380">
    <property type="entry name" value="Riboflavin synthase domain-like"/>
    <property type="match status" value="1"/>
</dbReference>
<dbReference type="Pfam" id="PF04954">
    <property type="entry name" value="SIP"/>
    <property type="match status" value="1"/>
</dbReference>
<dbReference type="Proteomes" id="UP001210678">
    <property type="component" value="Unassembled WGS sequence"/>
</dbReference>
<evidence type="ECO:0000259" key="2">
    <source>
        <dbReference type="PROSITE" id="PS51384"/>
    </source>
</evidence>
<dbReference type="PROSITE" id="PS51384">
    <property type="entry name" value="FAD_FR"/>
    <property type="match status" value="1"/>
</dbReference>
<dbReference type="CDD" id="cd06193">
    <property type="entry name" value="siderophore_interacting"/>
    <property type="match status" value="1"/>
</dbReference>
<protein>
    <submittedName>
        <fullName evidence="3">Siderophore-interacting protein</fullName>
    </submittedName>
</protein>
<dbReference type="RefSeq" id="WP_272138615.1">
    <property type="nucleotide sequence ID" value="NZ_JAQLOI010000003.1"/>
</dbReference>
<dbReference type="EMBL" id="JAQLOI010000003">
    <property type="protein sequence ID" value="MDB1125163.1"/>
    <property type="molecule type" value="Genomic_DNA"/>
</dbReference>
<name>A0ABT4YUF1_9VIBR</name>
<comment type="similarity">
    <text evidence="1">Belongs to the SIP oxidoreductase family.</text>
</comment>
<dbReference type="InterPro" id="IPR017938">
    <property type="entry name" value="Riboflavin_synthase-like_b-brl"/>
</dbReference>
<proteinExistence type="inferred from homology"/>
<dbReference type="Pfam" id="PF08021">
    <property type="entry name" value="FAD_binding_9"/>
    <property type="match status" value="1"/>
</dbReference>
<feature type="domain" description="FAD-binding FR-type" evidence="2">
    <location>
        <begin position="6"/>
        <end position="112"/>
    </location>
</feature>
<sequence>MKPKKPNLRQTHVSKIIDLSAHLRRIVVTGDSLVGFPVGMEGSYVKVVLQPDSATERKMRSYTIRYFNPETNELALDFVVNRHSGPATNWARDAKVGDSVTIAGPGPLKMTNFEHHSYLLVGDITSVNAVNGYVPRFNENADVRAVIAVPTRADIIELDYDDSKNTEWFVEDEATSTLEEKVLEVAADMEKDTHVFLGLEASSIRALRPVLQEEIGFDRLNLSAVGYWKQGVDADRFGAQKKMNPV</sequence>
<evidence type="ECO:0000256" key="1">
    <source>
        <dbReference type="ARBA" id="ARBA00035644"/>
    </source>
</evidence>
<evidence type="ECO:0000313" key="3">
    <source>
        <dbReference type="EMBL" id="MDB1125163.1"/>
    </source>
</evidence>
<reference evidence="3 4" key="1">
    <citation type="submission" date="2023-01" db="EMBL/GenBank/DDBJ databases">
        <title>Vibrio sp. KJ40-1 sp.nov, isolated from marine algae.</title>
        <authorList>
            <person name="Butt M."/>
            <person name="Kim J.M.J."/>
            <person name="Jeon C.O.C."/>
        </authorList>
    </citation>
    <scope>NUCLEOTIDE SEQUENCE [LARGE SCALE GENOMIC DNA]</scope>
    <source>
        <strain evidence="3 4">KJ40-1</strain>
    </source>
</reference>
<dbReference type="InterPro" id="IPR007037">
    <property type="entry name" value="SIP_rossman_dom"/>
</dbReference>
<accession>A0ABT4YUF1</accession>
<dbReference type="InterPro" id="IPR017927">
    <property type="entry name" value="FAD-bd_FR_type"/>
</dbReference>
<dbReference type="InterPro" id="IPR013113">
    <property type="entry name" value="SIP_FAD-bd"/>
</dbReference>
<organism evidence="3 4">
    <name type="scientific">Vibrio algarum</name>
    <dbReference type="NCBI Taxonomy" id="3020714"/>
    <lineage>
        <taxon>Bacteria</taxon>
        <taxon>Pseudomonadati</taxon>
        <taxon>Pseudomonadota</taxon>
        <taxon>Gammaproteobacteria</taxon>
        <taxon>Vibrionales</taxon>
        <taxon>Vibrionaceae</taxon>
        <taxon>Vibrio</taxon>
    </lineage>
</organism>
<dbReference type="Gene3D" id="3.40.50.80">
    <property type="entry name" value="Nucleotide-binding domain of ferredoxin-NADP reductase (FNR) module"/>
    <property type="match status" value="1"/>
</dbReference>
<gene>
    <name evidence="3" type="ORF">PGX00_16540</name>
</gene>
<dbReference type="InterPro" id="IPR039261">
    <property type="entry name" value="FNR_nucleotide-bd"/>
</dbReference>
<dbReference type="PANTHER" id="PTHR30157:SF0">
    <property type="entry name" value="NADPH-DEPENDENT FERRIC-CHELATE REDUCTASE"/>
    <property type="match status" value="1"/>
</dbReference>
<evidence type="ECO:0000313" key="4">
    <source>
        <dbReference type="Proteomes" id="UP001210678"/>
    </source>
</evidence>
<keyword evidence="4" id="KW-1185">Reference proteome</keyword>
<dbReference type="InterPro" id="IPR039374">
    <property type="entry name" value="SIP_fam"/>
</dbReference>
<dbReference type="Gene3D" id="2.40.30.10">
    <property type="entry name" value="Translation factors"/>
    <property type="match status" value="1"/>
</dbReference>